<keyword evidence="1" id="KW-0285">Flavoprotein</keyword>
<dbReference type="RefSeq" id="WP_069434648.1">
    <property type="nucleotide sequence ID" value="NZ_JACKSU010000043.1"/>
</dbReference>
<evidence type="ECO:0000313" key="5">
    <source>
        <dbReference type="EMBL" id="ORV91692.1"/>
    </source>
</evidence>
<dbReference type="SUPFAM" id="SSF47203">
    <property type="entry name" value="Acyl-CoA dehydrogenase C-terminal domain-like"/>
    <property type="match status" value="1"/>
</dbReference>
<reference evidence="5 6" key="1">
    <citation type="submission" date="2016-01" db="EMBL/GenBank/DDBJ databases">
        <title>The new phylogeny of the genus Mycobacterium.</title>
        <authorList>
            <person name="Tarcisio F."/>
            <person name="Conor M."/>
            <person name="Antonella G."/>
            <person name="Elisabetta G."/>
            <person name="Giulia F.S."/>
            <person name="Sara T."/>
            <person name="Anna F."/>
            <person name="Clotilde B."/>
            <person name="Roberto B."/>
            <person name="Veronica D.S."/>
            <person name="Fabio R."/>
            <person name="Monica P."/>
            <person name="Olivier J."/>
            <person name="Enrico T."/>
            <person name="Nicola S."/>
        </authorList>
    </citation>
    <scope>NUCLEOTIDE SEQUENCE [LARGE SCALE GENOMIC DNA]</scope>
    <source>
        <strain evidence="5 6">DSM 44160</strain>
    </source>
</reference>
<dbReference type="EMBL" id="LQOY01000055">
    <property type="protein sequence ID" value="ORV91692.1"/>
    <property type="molecule type" value="Genomic_DNA"/>
</dbReference>
<dbReference type="AlphaFoldDB" id="A0A1X1WYL2"/>
<dbReference type="InterPro" id="IPR052161">
    <property type="entry name" value="Mycobact_Acyl-CoA_DH"/>
</dbReference>
<dbReference type="Gene3D" id="1.10.540.10">
    <property type="entry name" value="Acyl-CoA dehydrogenase/oxidase, N-terminal domain"/>
    <property type="match status" value="1"/>
</dbReference>
<gene>
    <name evidence="5" type="ORF">AWC08_20645</name>
</gene>
<dbReference type="Pfam" id="PF02771">
    <property type="entry name" value="Acyl-CoA_dh_N"/>
    <property type="match status" value="1"/>
</dbReference>
<dbReference type="Gene3D" id="2.40.110.10">
    <property type="entry name" value="Butyryl-CoA Dehydrogenase, subunit A, domain 2"/>
    <property type="match status" value="1"/>
</dbReference>
<dbReference type="SUPFAM" id="SSF56645">
    <property type="entry name" value="Acyl-CoA dehydrogenase NM domain-like"/>
    <property type="match status" value="1"/>
</dbReference>
<comment type="caution">
    <text evidence="5">The sequence shown here is derived from an EMBL/GenBank/DDBJ whole genome shotgun (WGS) entry which is preliminary data.</text>
</comment>
<evidence type="ECO:0000256" key="2">
    <source>
        <dbReference type="ARBA" id="ARBA00023002"/>
    </source>
</evidence>
<evidence type="ECO:0000259" key="3">
    <source>
        <dbReference type="Pfam" id="PF02770"/>
    </source>
</evidence>
<dbReference type="Gene3D" id="1.20.140.10">
    <property type="entry name" value="Butyryl-CoA Dehydrogenase, subunit A, domain 3"/>
    <property type="match status" value="1"/>
</dbReference>
<keyword evidence="6" id="KW-1185">Reference proteome</keyword>
<dbReference type="InterPro" id="IPR036250">
    <property type="entry name" value="AcylCo_DH-like_C"/>
</dbReference>
<dbReference type="PANTHER" id="PTHR43292">
    <property type="entry name" value="ACYL-COA DEHYDROGENASE"/>
    <property type="match status" value="1"/>
</dbReference>
<dbReference type="InterPro" id="IPR013786">
    <property type="entry name" value="AcylCoA_DH/ox_N"/>
</dbReference>
<dbReference type="GO" id="GO:0050660">
    <property type="term" value="F:flavin adenine dinucleotide binding"/>
    <property type="evidence" value="ECO:0007669"/>
    <property type="project" value="InterPro"/>
</dbReference>
<dbReference type="GO" id="GO:0016627">
    <property type="term" value="F:oxidoreductase activity, acting on the CH-CH group of donors"/>
    <property type="evidence" value="ECO:0007669"/>
    <property type="project" value="InterPro"/>
</dbReference>
<organism evidence="5 6">
    <name type="scientific">Mycobacterium gordonae</name>
    <dbReference type="NCBI Taxonomy" id="1778"/>
    <lineage>
        <taxon>Bacteria</taxon>
        <taxon>Bacillati</taxon>
        <taxon>Actinomycetota</taxon>
        <taxon>Actinomycetes</taxon>
        <taxon>Mycobacteriales</taxon>
        <taxon>Mycobacteriaceae</taxon>
        <taxon>Mycobacterium</taxon>
    </lineage>
</organism>
<dbReference type="Proteomes" id="UP000193928">
    <property type="component" value="Unassembled WGS sequence"/>
</dbReference>
<evidence type="ECO:0000313" key="6">
    <source>
        <dbReference type="Proteomes" id="UP000193928"/>
    </source>
</evidence>
<dbReference type="InterPro" id="IPR006091">
    <property type="entry name" value="Acyl-CoA_Oxase/DH_mid-dom"/>
</dbReference>
<name>A0A1X1WYL2_MYCGO</name>
<dbReference type="InterPro" id="IPR037069">
    <property type="entry name" value="AcylCoA_DH/ox_N_sf"/>
</dbReference>
<feature type="domain" description="Acyl-CoA dehydrogenase/oxidase N-terminal" evidence="4">
    <location>
        <begin position="10"/>
        <end position="120"/>
    </location>
</feature>
<dbReference type="PANTHER" id="PTHR43292:SF3">
    <property type="entry name" value="ACYL-COA DEHYDROGENASE FADE29"/>
    <property type="match status" value="1"/>
</dbReference>
<dbReference type="GO" id="GO:0005886">
    <property type="term" value="C:plasma membrane"/>
    <property type="evidence" value="ECO:0007669"/>
    <property type="project" value="TreeGrafter"/>
</dbReference>
<feature type="domain" description="Acyl-CoA oxidase/dehydrogenase middle" evidence="3">
    <location>
        <begin position="124"/>
        <end position="209"/>
    </location>
</feature>
<sequence>MDFSVVSLSDDDQAFYDRTRARVTATVTEEVRRRNREFGENFDERVHLALGEAGYLASDWKPESEGGFSAVRRRIFNLEIARAHTPWYHWGTTSVVAHLVQQFAAPELVDMVLPGVLSGQVRLCLGYTEPEGGSDVATCKTRAVRDSDGWIINGSKMFTSNAQNARYVFLLTNTDPQRPKHRNLTMFLVPLDSPGIEIRGIRTLDGDRTNIVFYTDVRVDDLYRIGDVNDGWTVMRAALDSEHGLTERDAEGLQDVAAMAGHGNVMAEAVDRVAGLVSADDESVLYRLGRCAARTEAALSTPGMFGRVAIGQTMRDISADLMDLLGPSAALPTDVEGAADDGSAEHLFRLALPMGIYGGSLEVFRNMIAQHELGLGRPSYG</sequence>
<accession>A0A1X1WYL2</accession>
<dbReference type="InterPro" id="IPR046373">
    <property type="entry name" value="Acyl-CoA_Oxase/DH_mid-dom_sf"/>
</dbReference>
<evidence type="ECO:0000259" key="4">
    <source>
        <dbReference type="Pfam" id="PF02771"/>
    </source>
</evidence>
<protein>
    <submittedName>
        <fullName evidence="5">Acyl-CoA dehydrogenase</fullName>
    </submittedName>
</protein>
<keyword evidence="2" id="KW-0560">Oxidoreductase</keyword>
<dbReference type="InterPro" id="IPR009100">
    <property type="entry name" value="AcylCoA_DH/oxidase_NM_dom_sf"/>
</dbReference>
<proteinExistence type="predicted"/>
<dbReference type="Pfam" id="PF02770">
    <property type="entry name" value="Acyl-CoA_dh_M"/>
    <property type="match status" value="1"/>
</dbReference>
<evidence type="ECO:0000256" key="1">
    <source>
        <dbReference type="ARBA" id="ARBA00022630"/>
    </source>
</evidence>